<accession>M6WTI8</accession>
<name>M6WTI8_LEPBO</name>
<evidence type="ECO:0000313" key="1">
    <source>
        <dbReference type="EMBL" id="EMO65078.1"/>
    </source>
</evidence>
<dbReference type="EMBL" id="AKWF02000017">
    <property type="protein sequence ID" value="EMO65078.1"/>
    <property type="molecule type" value="Genomic_DNA"/>
</dbReference>
<evidence type="ECO:0000313" key="2">
    <source>
        <dbReference type="Proteomes" id="UP000012159"/>
    </source>
</evidence>
<organism evidence="1 2">
    <name type="scientific">Leptospira borgpetersenii serovar Pomona str. 200901868</name>
    <dbReference type="NCBI Taxonomy" id="1192866"/>
    <lineage>
        <taxon>Bacteria</taxon>
        <taxon>Pseudomonadati</taxon>
        <taxon>Spirochaetota</taxon>
        <taxon>Spirochaetia</taxon>
        <taxon>Leptospirales</taxon>
        <taxon>Leptospiraceae</taxon>
        <taxon>Leptospira</taxon>
    </lineage>
</organism>
<protein>
    <submittedName>
        <fullName evidence="1">Uncharacterized protein</fullName>
    </submittedName>
</protein>
<proteinExistence type="predicted"/>
<dbReference type="STRING" id="1192866.LEP1GSC133_3716"/>
<dbReference type="Proteomes" id="UP000012159">
    <property type="component" value="Unassembled WGS sequence"/>
</dbReference>
<sequence>MISDLEGLAHKKVGFIPLPDIYPRLPPLPEVPDWFAILNLKNLNKDSFQYFKLDKMAPLLGLKSVG</sequence>
<dbReference type="AlphaFoldDB" id="M6WTI8"/>
<gene>
    <name evidence="1" type="ORF">LEP1GSC133_3716</name>
</gene>
<reference evidence="1 2" key="1">
    <citation type="submission" date="2013-01" db="EMBL/GenBank/DDBJ databases">
        <authorList>
            <person name="Harkins D.M."/>
            <person name="Durkin A.S."/>
            <person name="Brinkac L.M."/>
            <person name="Haft D.H."/>
            <person name="Selengut J.D."/>
            <person name="Sanka R."/>
            <person name="DePew J."/>
            <person name="Purushe J."/>
            <person name="Picardeau M."/>
            <person name="Werts C."/>
            <person name="Goarant C."/>
            <person name="Vinetz J.M."/>
            <person name="Sutton G.G."/>
            <person name="Nierman W.C."/>
            <person name="Fouts D.E."/>
        </authorList>
    </citation>
    <scope>NUCLEOTIDE SEQUENCE [LARGE SCALE GENOMIC DNA]</scope>
    <source>
        <strain evidence="1 2">200901868</strain>
    </source>
</reference>
<comment type="caution">
    <text evidence="1">The sequence shown here is derived from an EMBL/GenBank/DDBJ whole genome shotgun (WGS) entry which is preliminary data.</text>
</comment>